<dbReference type="Proteomes" id="UP000481947">
    <property type="component" value="Unassembled WGS sequence"/>
</dbReference>
<evidence type="ECO:0000256" key="5">
    <source>
        <dbReference type="ARBA" id="ARBA00022989"/>
    </source>
</evidence>
<feature type="transmembrane region" description="Helical" evidence="7">
    <location>
        <begin position="119"/>
        <end position="139"/>
    </location>
</feature>
<evidence type="ECO:0000313" key="8">
    <source>
        <dbReference type="EMBL" id="MYZ53373.1"/>
    </source>
</evidence>
<feature type="transmembrane region" description="Helical" evidence="7">
    <location>
        <begin position="85"/>
        <end position="107"/>
    </location>
</feature>
<proteinExistence type="inferred from homology"/>
<gene>
    <name evidence="8" type="ORF">F5985_14855</name>
</gene>
<feature type="transmembrane region" description="Helical" evidence="7">
    <location>
        <begin position="151"/>
        <end position="171"/>
    </location>
</feature>
<dbReference type="PANTHER" id="PTHR30250:SF10">
    <property type="entry name" value="LIPOPOLYSACCHARIDE BIOSYNTHESIS PROTEIN WZXC"/>
    <property type="match status" value="1"/>
</dbReference>
<accession>A0A7C9IYQ5</accession>
<evidence type="ECO:0000313" key="9">
    <source>
        <dbReference type="Proteomes" id="UP000481947"/>
    </source>
</evidence>
<dbReference type="PANTHER" id="PTHR30250">
    <property type="entry name" value="PST FAMILY PREDICTED COLANIC ACID TRANSPORTER"/>
    <property type="match status" value="1"/>
</dbReference>
<keyword evidence="3" id="KW-1003">Cell membrane</keyword>
<sequence>MLRSGAWLVGSNLGSQVLRLASNLVLTRLLLPQDFGLMAAVNTLYFALVMFSDLGVWQSVVKSPHGEDARFLGTAWSMQMARAGLLALGVLGMVLGLLLGQGAGVFAPDTVYADSRLPWMMSVFALCALLQGGESMRLATAQRQLHGRVMARLELSSQLAALFVTLGLAWWTQTVWALLAGTLIGSAMRTLLSHLVVPGAPVRPCWDRSHVRELLGFGKWVLLSSVVGFLAAHGEKLILGATLGLATFGVFAIAGNLLAAAMGVYSTINGRVIFPSLSQALRDGDETGLVRVYTRVQQIADGFLGLLTGMLLMAGQWVVWLLYDARYHEAGWMLQWLSLGLLAMRHQVVEQLMFARGMPAWVTTNNILRAVLLATAVPAGYTLAGERGAIAGVVLSQFASWPLSLYFKYRQGLLHWGTERWWLPALLVGMAGGSIVHLLLSAWHA</sequence>
<reference evidence="8 9" key="1">
    <citation type="submission" date="2019-09" db="EMBL/GenBank/DDBJ databases">
        <title>Identification of Malikia spinosa a prominent benzene-, toluene-, and ethylbenzene-degrading bacterium: enrichment, isolation and whole genome sequencing.</title>
        <authorList>
            <person name="Tancsics A."/>
            <person name="Revesz F."/>
            <person name="Kriszt B."/>
        </authorList>
    </citation>
    <scope>NUCLEOTIDE SEQUENCE [LARGE SCALE GENOMIC DNA]</scope>
    <source>
        <strain evidence="8 9">AB6</strain>
    </source>
</reference>
<dbReference type="RefSeq" id="WP_161126003.1">
    <property type="nucleotide sequence ID" value="NZ_VYSB01000019.1"/>
</dbReference>
<comment type="subcellular location">
    <subcellularLocation>
        <location evidence="1">Cell membrane</location>
        <topology evidence="1">Multi-pass membrane protein</topology>
    </subcellularLocation>
</comment>
<feature type="transmembrane region" description="Helical" evidence="7">
    <location>
        <begin position="303"/>
        <end position="323"/>
    </location>
</feature>
<comment type="caution">
    <text evidence="8">The sequence shown here is derived from an EMBL/GenBank/DDBJ whole genome shotgun (WGS) entry which is preliminary data.</text>
</comment>
<dbReference type="Pfam" id="PF13440">
    <property type="entry name" value="Polysacc_synt_3"/>
    <property type="match status" value="1"/>
</dbReference>
<evidence type="ECO:0000256" key="6">
    <source>
        <dbReference type="ARBA" id="ARBA00023136"/>
    </source>
</evidence>
<feature type="transmembrane region" description="Helical" evidence="7">
    <location>
        <begin position="421"/>
        <end position="443"/>
    </location>
</feature>
<keyword evidence="4 7" id="KW-0812">Transmembrane</keyword>
<evidence type="ECO:0000256" key="1">
    <source>
        <dbReference type="ARBA" id="ARBA00004651"/>
    </source>
</evidence>
<feature type="transmembrane region" description="Helical" evidence="7">
    <location>
        <begin position="238"/>
        <end position="265"/>
    </location>
</feature>
<dbReference type="EMBL" id="VYSB01000019">
    <property type="protein sequence ID" value="MYZ53373.1"/>
    <property type="molecule type" value="Genomic_DNA"/>
</dbReference>
<evidence type="ECO:0000256" key="7">
    <source>
        <dbReference type="SAM" id="Phobius"/>
    </source>
</evidence>
<feature type="transmembrane region" description="Helical" evidence="7">
    <location>
        <begin position="35"/>
        <end position="57"/>
    </location>
</feature>
<dbReference type="GO" id="GO:0005886">
    <property type="term" value="C:plasma membrane"/>
    <property type="evidence" value="ECO:0007669"/>
    <property type="project" value="UniProtKB-SubCell"/>
</dbReference>
<evidence type="ECO:0000256" key="3">
    <source>
        <dbReference type="ARBA" id="ARBA00022475"/>
    </source>
</evidence>
<dbReference type="AlphaFoldDB" id="A0A7C9IYQ5"/>
<organism evidence="8 9">
    <name type="scientific">Malikia spinosa</name>
    <dbReference type="NCBI Taxonomy" id="86180"/>
    <lineage>
        <taxon>Bacteria</taxon>
        <taxon>Pseudomonadati</taxon>
        <taxon>Pseudomonadota</taxon>
        <taxon>Betaproteobacteria</taxon>
        <taxon>Burkholderiales</taxon>
        <taxon>Comamonadaceae</taxon>
        <taxon>Malikia</taxon>
    </lineage>
</organism>
<evidence type="ECO:0000256" key="4">
    <source>
        <dbReference type="ARBA" id="ARBA00022692"/>
    </source>
</evidence>
<protein>
    <submittedName>
        <fullName evidence="8">Oligosaccharide flippase family protein</fullName>
    </submittedName>
</protein>
<evidence type="ECO:0000256" key="2">
    <source>
        <dbReference type="ARBA" id="ARBA00007430"/>
    </source>
</evidence>
<comment type="similarity">
    <text evidence="2">Belongs to the polysaccharide synthase family.</text>
</comment>
<keyword evidence="5 7" id="KW-1133">Transmembrane helix</keyword>
<name>A0A7C9IYQ5_9BURK</name>
<keyword evidence="6 7" id="KW-0472">Membrane</keyword>
<dbReference type="InterPro" id="IPR050833">
    <property type="entry name" value="Poly_Biosynth_Transport"/>
</dbReference>